<protein>
    <submittedName>
        <fullName evidence="1">SJCHGC03063 protein</fullName>
    </submittedName>
</protein>
<name>Q5BSY2_SCHJA</name>
<reference evidence="1" key="1">
    <citation type="submission" date="2005-01" db="EMBL/GenBank/DDBJ databases">
        <authorList>
            <person name="Han Z."/>
        </authorList>
    </citation>
    <scope>NUCLEOTIDE SEQUENCE</scope>
</reference>
<proteinExistence type="evidence at transcript level"/>
<sequence>MIIFGTVFSHKRIHKTTPVFLNHIMWNQIDHICVNEELRRTTEDVRAWRGADIASDHHLVVAKLKLKLKKH</sequence>
<organism evidence="1">
    <name type="scientific">Schistosoma japonicum</name>
    <name type="common">Blood fluke</name>
    <dbReference type="NCBI Taxonomy" id="6182"/>
    <lineage>
        <taxon>Eukaryota</taxon>
        <taxon>Metazoa</taxon>
        <taxon>Spiralia</taxon>
        <taxon>Lophotrochozoa</taxon>
        <taxon>Platyhelminthes</taxon>
        <taxon>Trematoda</taxon>
        <taxon>Digenea</taxon>
        <taxon>Strigeidida</taxon>
        <taxon>Schistosomatoidea</taxon>
        <taxon>Schistosomatidae</taxon>
        <taxon>Schistosoma</taxon>
    </lineage>
</organism>
<dbReference type="AlphaFoldDB" id="Q5BSY2"/>
<dbReference type="Gene3D" id="3.60.10.10">
    <property type="entry name" value="Endonuclease/exonuclease/phosphatase"/>
    <property type="match status" value="1"/>
</dbReference>
<dbReference type="SUPFAM" id="SSF56219">
    <property type="entry name" value="DNase I-like"/>
    <property type="match status" value="1"/>
</dbReference>
<reference evidence="1" key="2">
    <citation type="journal article" date="2006" name="PLoS Pathog.">
        <title>New perspectives on host-parasite interplay by comparative transcriptomic and proteomic analyses of Schistosoma japonicum.</title>
        <authorList>
            <person name="Liu F."/>
            <person name="Lu J."/>
            <person name="Hu W."/>
            <person name="Wang S.Y."/>
            <person name="Cui S.J."/>
            <person name="Chi M."/>
            <person name="Yan Q."/>
            <person name="Wang X.R."/>
            <person name="Song H.D."/>
            <person name="Xu X.N."/>
            <person name="Wang J.J."/>
            <person name="Zhang X.L."/>
            <person name="Zhang X."/>
            <person name="Wang Z.Q."/>
            <person name="Xue C.L."/>
            <person name="Brindley P.J."/>
            <person name="McManus D.P."/>
            <person name="Yang P.Y."/>
            <person name="Feng Z."/>
            <person name="Chen Z."/>
            <person name="Han Z.G."/>
        </authorList>
    </citation>
    <scope>NUCLEOTIDE SEQUENCE</scope>
</reference>
<accession>Q5BSY2</accession>
<dbReference type="EMBL" id="AY915132">
    <property type="protein sequence ID" value="AAX30353.1"/>
    <property type="molecule type" value="mRNA"/>
</dbReference>
<evidence type="ECO:0000313" key="1">
    <source>
        <dbReference type="EMBL" id="AAX30353.1"/>
    </source>
</evidence>
<dbReference type="InterPro" id="IPR036691">
    <property type="entry name" value="Endo/exonu/phosph_ase_sf"/>
</dbReference>